<keyword evidence="3" id="KW-1185">Reference proteome</keyword>
<proteinExistence type="predicted"/>
<evidence type="ECO:0000313" key="3">
    <source>
        <dbReference type="Proteomes" id="UP001145742"/>
    </source>
</evidence>
<reference evidence="2" key="1">
    <citation type="submission" date="2019-10" db="EMBL/GenBank/DDBJ databases">
        <authorList>
            <person name="Soares A.E.R."/>
            <person name="Aleixo A."/>
            <person name="Schneider P."/>
            <person name="Miyaki C.Y."/>
            <person name="Schneider M.P."/>
            <person name="Mello C."/>
            <person name="Vasconcelos A.T.R."/>
        </authorList>
    </citation>
    <scope>NUCLEOTIDE SEQUENCE</scope>
    <source>
        <tissue evidence="2">Muscle</tissue>
    </source>
</reference>
<accession>A0ABQ9CWS6</accession>
<dbReference type="InterPro" id="IPR055421">
    <property type="entry name" value="TMEM132_3rd"/>
</dbReference>
<dbReference type="EMBL" id="WHWB01034391">
    <property type="protein sequence ID" value="KAJ7410672.1"/>
    <property type="molecule type" value="Genomic_DNA"/>
</dbReference>
<name>A0ABQ9CWS6_9PASS</name>
<organism evidence="2 3">
    <name type="scientific">Willisornis vidua</name>
    <name type="common">Xingu scale-backed antbird</name>
    <dbReference type="NCBI Taxonomy" id="1566151"/>
    <lineage>
        <taxon>Eukaryota</taxon>
        <taxon>Metazoa</taxon>
        <taxon>Chordata</taxon>
        <taxon>Craniata</taxon>
        <taxon>Vertebrata</taxon>
        <taxon>Euteleostomi</taxon>
        <taxon>Archelosauria</taxon>
        <taxon>Archosauria</taxon>
        <taxon>Dinosauria</taxon>
        <taxon>Saurischia</taxon>
        <taxon>Theropoda</taxon>
        <taxon>Coelurosauria</taxon>
        <taxon>Aves</taxon>
        <taxon>Neognathae</taxon>
        <taxon>Neoaves</taxon>
        <taxon>Telluraves</taxon>
        <taxon>Australaves</taxon>
        <taxon>Passeriformes</taxon>
        <taxon>Thamnophilidae</taxon>
        <taxon>Willisornis</taxon>
    </lineage>
</organism>
<comment type="caution">
    <text evidence="2">The sequence shown here is derived from an EMBL/GenBank/DDBJ whole genome shotgun (WGS) entry which is preliminary data.</text>
</comment>
<evidence type="ECO:0000259" key="1">
    <source>
        <dbReference type="Pfam" id="PF23039"/>
    </source>
</evidence>
<dbReference type="Pfam" id="PF23039">
    <property type="entry name" value="TMEM132_3rd"/>
    <property type="match status" value="1"/>
</dbReference>
<protein>
    <recommendedName>
        <fullName evidence="1">Transmembrane protein TMEM132 cohesin-like domain-containing protein</fullName>
    </recommendedName>
</protein>
<sequence>MRRGQRCPWQGLQIEDKRMVSLMFSVFKYEICSAHQHPAITNYSSHVTELEGAKVKKGVNVFSVRASSPYLWDIRESMDYTGKYAPAVIVCQRKSAVSENRQEGEEDKMIMKGEHKDSVALALPAAARLV</sequence>
<dbReference type="Proteomes" id="UP001145742">
    <property type="component" value="Unassembled WGS sequence"/>
</dbReference>
<feature type="domain" description="Transmembrane protein TMEM132 cohesin-like" evidence="1">
    <location>
        <begin position="53"/>
        <end position="106"/>
    </location>
</feature>
<evidence type="ECO:0000313" key="2">
    <source>
        <dbReference type="EMBL" id="KAJ7410672.1"/>
    </source>
</evidence>
<gene>
    <name evidence="2" type="ORF">WISP_106612</name>
</gene>